<evidence type="ECO:0000313" key="5">
    <source>
        <dbReference type="EMBL" id="UJO12068.1"/>
    </source>
</evidence>
<dbReference type="Pfam" id="PF00172">
    <property type="entry name" value="Zn_clus"/>
    <property type="match status" value="1"/>
</dbReference>
<dbReference type="InterPro" id="IPR021858">
    <property type="entry name" value="Fun_TF"/>
</dbReference>
<dbReference type="EMBL" id="CP090163">
    <property type="protein sequence ID" value="UJO12068.1"/>
    <property type="molecule type" value="Genomic_DNA"/>
</dbReference>
<dbReference type="GO" id="GO:0045944">
    <property type="term" value="P:positive regulation of transcription by RNA polymerase II"/>
    <property type="evidence" value="ECO:0007669"/>
    <property type="project" value="TreeGrafter"/>
</dbReference>
<evidence type="ECO:0000259" key="4">
    <source>
        <dbReference type="PROSITE" id="PS50048"/>
    </source>
</evidence>
<reference evidence="5" key="2">
    <citation type="journal article" date="2022" name="Microb. Genom.">
        <title>A chromosome-scale genome assembly of the tomato pathogen Cladosporium fulvum reveals a compartmentalized genome architecture and the presence of a dispensable chromosome.</title>
        <authorList>
            <person name="Zaccaron A.Z."/>
            <person name="Chen L.H."/>
            <person name="Samaras A."/>
            <person name="Stergiopoulos I."/>
        </authorList>
    </citation>
    <scope>NUCLEOTIDE SEQUENCE</scope>
    <source>
        <strain evidence="5">Race5_Kim</strain>
    </source>
</reference>
<dbReference type="GeneID" id="71980340"/>
<dbReference type="SUPFAM" id="SSF57701">
    <property type="entry name" value="Zn2/Cys6 DNA-binding domain"/>
    <property type="match status" value="1"/>
</dbReference>
<protein>
    <submittedName>
        <fullName evidence="5">Transcription activator AMTR1</fullName>
    </submittedName>
</protein>
<dbReference type="RefSeq" id="XP_047756434.1">
    <property type="nucleotide sequence ID" value="XM_047899610.1"/>
</dbReference>
<evidence type="ECO:0000256" key="2">
    <source>
        <dbReference type="ARBA" id="ARBA00023242"/>
    </source>
</evidence>
<feature type="region of interest" description="Disordered" evidence="3">
    <location>
        <begin position="400"/>
        <end position="428"/>
    </location>
</feature>
<feature type="compositionally biased region" description="Low complexity" evidence="3">
    <location>
        <begin position="201"/>
        <end position="210"/>
    </location>
</feature>
<sequence length="813" mass="89265">MCVGHLADNKISIGEQQPMLRCHGAQEQQIPEWLLYRLTCRQRKLKCSEEKPTCAQCVKANRECVPSSGITFRHQQNPSMNGDKGDDSLKSFYGYKETFAKETQWVSVPTDLTFIHTTNPYEDEEGEELSASLLDPNTQWLAVEQPGFHHSRPVGDFTLPQSSYPAYATHGLEALSAVASQDQYSFAPPPAPMSRHERTASLQSQQTQPIISPPPSHATPSQGLDFILNPASNLSPAESNLDPQLHPQTPTAASVNTPLTPSHVRTTSLSTAGRTSLRSKGHHRRPAIEDPELAFLLRDYCERPGLWMDLFDLDLFFAAKVPVLAVTCPLLLYSCASLSAKSLARVNGRKPVMGGQVSTSRQSKMEFWPGPTLDQEGWVRKGREYYDIAVSLLRQSLAGASRPPTSSLPEDATPGTIHTAQGSPLPTTDSDELVAATAILCVYEFLDASGAEWSRHLDGAKTLFDITKDQVLTLPPSPVSIAQQVTQQLASQSGSVQPMPTPRRGLSQGRRAVFWNFARQDMLSAFINNTSTRLDTGDLPMWRSAGLKLTPEGFVSTSNPSDPEYTSDQAMNDDMVGNALAWLVMKLVNFIAAGDDVPSNVSPLGLGVRQRELLDYWESLNEQLVVWHDGLPAIFHPTAIRGSNGEECGTEKWFPLSMCASTMQWFNFARIQLLHNKPHLSTATPVLGILGAGAPGTSLATRYASYASILQQSRSHAKEIVAISLGRADEGTRVHAVQPLWTAGLVLGNDDRPGENGEVSAETETWRRTIVRLLRGIERDMGWASEYRVQSLLELWGSLPSDWPPGDSPVEQL</sequence>
<feature type="region of interest" description="Disordered" evidence="3">
    <location>
        <begin position="184"/>
        <end position="285"/>
    </location>
</feature>
<feature type="compositionally biased region" description="Polar residues" evidence="3">
    <location>
        <begin position="230"/>
        <end position="276"/>
    </location>
</feature>
<dbReference type="PANTHER" id="PTHR37534">
    <property type="entry name" value="TRANSCRIPTIONAL ACTIVATOR PROTEIN UGA3"/>
    <property type="match status" value="1"/>
</dbReference>
<accession>A0A9Q8L8D6</accession>
<dbReference type="PROSITE" id="PS50048">
    <property type="entry name" value="ZN2_CY6_FUNGAL_2"/>
    <property type="match status" value="1"/>
</dbReference>
<reference evidence="5" key="1">
    <citation type="submission" date="2021-12" db="EMBL/GenBank/DDBJ databases">
        <authorList>
            <person name="Zaccaron A."/>
            <person name="Stergiopoulos I."/>
        </authorList>
    </citation>
    <scope>NUCLEOTIDE SEQUENCE</scope>
    <source>
        <strain evidence="5">Race5_Kim</strain>
    </source>
</reference>
<dbReference type="GO" id="GO:0000976">
    <property type="term" value="F:transcription cis-regulatory region binding"/>
    <property type="evidence" value="ECO:0007669"/>
    <property type="project" value="TreeGrafter"/>
</dbReference>
<dbReference type="GO" id="GO:0008270">
    <property type="term" value="F:zinc ion binding"/>
    <property type="evidence" value="ECO:0007669"/>
    <property type="project" value="InterPro"/>
</dbReference>
<dbReference type="GO" id="GO:0005634">
    <property type="term" value="C:nucleus"/>
    <property type="evidence" value="ECO:0007669"/>
    <property type="project" value="UniProtKB-SubCell"/>
</dbReference>
<keyword evidence="2" id="KW-0539">Nucleus</keyword>
<comment type="subcellular location">
    <subcellularLocation>
        <location evidence="1">Nucleus</location>
    </subcellularLocation>
</comment>
<dbReference type="InterPro" id="IPR036864">
    <property type="entry name" value="Zn2-C6_fun-type_DNA-bd_sf"/>
</dbReference>
<dbReference type="CDD" id="cd00067">
    <property type="entry name" value="GAL4"/>
    <property type="match status" value="1"/>
</dbReference>
<name>A0A9Q8L8D6_PASFU</name>
<dbReference type="PANTHER" id="PTHR37534:SF9">
    <property type="entry name" value="ZN(II)2CYS6 TRANSCRIPTION FACTOR (EUROFUNG)"/>
    <property type="match status" value="1"/>
</dbReference>
<dbReference type="Pfam" id="PF11951">
    <property type="entry name" value="Fungal_trans_2"/>
    <property type="match status" value="1"/>
</dbReference>
<evidence type="ECO:0000256" key="3">
    <source>
        <dbReference type="SAM" id="MobiDB-lite"/>
    </source>
</evidence>
<evidence type="ECO:0000256" key="1">
    <source>
        <dbReference type="ARBA" id="ARBA00004123"/>
    </source>
</evidence>
<evidence type="ECO:0000313" key="6">
    <source>
        <dbReference type="Proteomes" id="UP000756132"/>
    </source>
</evidence>
<keyword evidence="6" id="KW-1185">Reference proteome</keyword>
<dbReference type="InterPro" id="IPR001138">
    <property type="entry name" value="Zn2Cys6_DnaBD"/>
</dbReference>
<dbReference type="AlphaFoldDB" id="A0A9Q8L8D6"/>
<proteinExistence type="predicted"/>
<dbReference type="GO" id="GO:0000981">
    <property type="term" value="F:DNA-binding transcription factor activity, RNA polymerase II-specific"/>
    <property type="evidence" value="ECO:0007669"/>
    <property type="project" value="InterPro"/>
</dbReference>
<feature type="domain" description="Zn(2)-C6 fungal-type" evidence="4">
    <location>
        <begin position="40"/>
        <end position="65"/>
    </location>
</feature>
<organism evidence="5 6">
    <name type="scientific">Passalora fulva</name>
    <name type="common">Tomato leaf mold</name>
    <name type="synonym">Cladosporium fulvum</name>
    <dbReference type="NCBI Taxonomy" id="5499"/>
    <lineage>
        <taxon>Eukaryota</taxon>
        <taxon>Fungi</taxon>
        <taxon>Dikarya</taxon>
        <taxon>Ascomycota</taxon>
        <taxon>Pezizomycotina</taxon>
        <taxon>Dothideomycetes</taxon>
        <taxon>Dothideomycetidae</taxon>
        <taxon>Mycosphaerellales</taxon>
        <taxon>Mycosphaerellaceae</taxon>
        <taxon>Fulvia</taxon>
    </lineage>
</organism>
<gene>
    <name evidence="5" type="ORF">CLAFUR5_00462</name>
</gene>
<dbReference type="Proteomes" id="UP000756132">
    <property type="component" value="Chromosome 1"/>
</dbReference>
<feature type="compositionally biased region" description="Polar residues" evidence="3">
    <location>
        <begin position="416"/>
        <end position="428"/>
    </location>
</feature>
<dbReference type="OrthoDB" id="5418899at2759"/>
<dbReference type="Gene3D" id="4.10.240.10">
    <property type="entry name" value="Zn(2)-C6 fungal-type DNA-binding domain"/>
    <property type="match status" value="1"/>
</dbReference>
<dbReference type="KEGG" id="ffu:CLAFUR5_00462"/>